<keyword evidence="5" id="KW-0378">Hydrolase</keyword>
<evidence type="ECO:0000256" key="5">
    <source>
        <dbReference type="ARBA" id="ARBA00022801"/>
    </source>
</evidence>
<dbReference type="AlphaFoldDB" id="F0ZV31"/>
<dbReference type="Pfam" id="PF07687">
    <property type="entry name" value="M20_dimer"/>
    <property type="match status" value="1"/>
</dbReference>
<dbReference type="STRING" id="5786.F0ZV31"/>
<dbReference type="Pfam" id="PF01546">
    <property type="entry name" value="Peptidase_M20"/>
    <property type="match status" value="1"/>
</dbReference>
<dbReference type="GO" id="GO:0008233">
    <property type="term" value="F:peptidase activity"/>
    <property type="evidence" value="ECO:0007669"/>
    <property type="project" value="UniProtKB-KW"/>
</dbReference>
<dbReference type="GO" id="GO:0043604">
    <property type="term" value="P:amide biosynthetic process"/>
    <property type="evidence" value="ECO:0007669"/>
    <property type="project" value="UniProtKB-ARBA"/>
</dbReference>
<keyword evidence="3" id="KW-0645">Protease</keyword>
<gene>
    <name evidence="8" type="ORF">DICPUDRAFT_6501</name>
</gene>
<feature type="non-terminal residue" evidence="8">
    <location>
        <position position="1"/>
    </location>
</feature>
<dbReference type="GO" id="GO:1990845">
    <property type="term" value="P:adaptive thermogenesis"/>
    <property type="evidence" value="ECO:0007669"/>
    <property type="project" value="UniProtKB-ARBA"/>
</dbReference>
<organism evidence="8 9">
    <name type="scientific">Dictyostelium purpureum</name>
    <name type="common">Slime mold</name>
    <dbReference type="NCBI Taxonomy" id="5786"/>
    <lineage>
        <taxon>Eukaryota</taxon>
        <taxon>Amoebozoa</taxon>
        <taxon>Evosea</taxon>
        <taxon>Eumycetozoa</taxon>
        <taxon>Dictyostelia</taxon>
        <taxon>Dictyosteliales</taxon>
        <taxon>Dictyosteliaceae</taxon>
        <taxon>Dictyostelium</taxon>
    </lineage>
</organism>
<dbReference type="EMBL" id="GL871206">
    <property type="protein sequence ID" value="EGC32203.1"/>
    <property type="molecule type" value="Genomic_DNA"/>
</dbReference>
<dbReference type="VEuPathDB" id="AmoebaDB:DICPUDRAFT_6501"/>
<dbReference type="RefSeq" id="XP_003291275.1">
    <property type="nucleotide sequence ID" value="XM_003291227.1"/>
</dbReference>
<dbReference type="Gene3D" id="3.40.630.10">
    <property type="entry name" value="Zn peptidases"/>
    <property type="match status" value="1"/>
</dbReference>
<evidence type="ECO:0000259" key="7">
    <source>
        <dbReference type="Pfam" id="PF07687"/>
    </source>
</evidence>
<dbReference type="GO" id="GO:0006629">
    <property type="term" value="P:lipid metabolic process"/>
    <property type="evidence" value="ECO:0007669"/>
    <property type="project" value="UniProtKB-ARBA"/>
</dbReference>
<evidence type="ECO:0000256" key="2">
    <source>
        <dbReference type="ARBA" id="ARBA00006247"/>
    </source>
</evidence>
<dbReference type="GO" id="GO:0006520">
    <property type="term" value="P:amino acid metabolic process"/>
    <property type="evidence" value="ECO:0007669"/>
    <property type="project" value="UniProtKB-ARBA"/>
</dbReference>
<evidence type="ECO:0000256" key="3">
    <source>
        <dbReference type="ARBA" id="ARBA00022670"/>
    </source>
</evidence>
<dbReference type="GO" id="GO:0046872">
    <property type="term" value="F:metal ion binding"/>
    <property type="evidence" value="ECO:0007669"/>
    <property type="project" value="UniProtKB-KW"/>
</dbReference>
<dbReference type="KEGG" id="dpp:DICPUDRAFT_6501"/>
<dbReference type="GO" id="GO:0016810">
    <property type="term" value="F:hydrolase activity, acting on carbon-nitrogen (but not peptide) bonds"/>
    <property type="evidence" value="ECO:0007669"/>
    <property type="project" value="UniProtKB-ARBA"/>
</dbReference>
<evidence type="ECO:0000256" key="4">
    <source>
        <dbReference type="ARBA" id="ARBA00022723"/>
    </source>
</evidence>
<dbReference type="InterPro" id="IPR011650">
    <property type="entry name" value="Peptidase_M20_dimer"/>
</dbReference>
<dbReference type="FunFam" id="1.10.150.900:FF:000003">
    <property type="entry name" value="N-fatty-acyl-amino acid synthase/hydrolase PM20D1"/>
    <property type="match status" value="1"/>
</dbReference>
<dbReference type="SUPFAM" id="SSF55031">
    <property type="entry name" value="Bacterial exopeptidase dimerisation domain"/>
    <property type="match status" value="1"/>
</dbReference>
<dbReference type="SUPFAM" id="SSF53187">
    <property type="entry name" value="Zn-dependent exopeptidases"/>
    <property type="match status" value="1"/>
</dbReference>
<dbReference type="Gene3D" id="3.30.70.360">
    <property type="match status" value="1"/>
</dbReference>
<dbReference type="InterPro" id="IPR036264">
    <property type="entry name" value="Bact_exopeptidase_dim_dom"/>
</dbReference>
<evidence type="ECO:0000313" key="9">
    <source>
        <dbReference type="Proteomes" id="UP000001064"/>
    </source>
</evidence>
<dbReference type="PANTHER" id="PTHR45962:SF1">
    <property type="entry name" value="N-FATTY-ACYL-AMINO ACID SYNTHASE_HYDROLASE PM20D1"/>
    <property type="match status" value="1"/>
</dbReference>
<keyword evidence="9" id="KW-1185">Reference proteome</keyword>
<dbReference type="PANTHER" id="PTHR45962">
    <property type="entry name" value="N-FATTY-ACYL-AMINO ACID SYNTHASE/HYDROLASE PM20D1"/>
    <property type="match status" value="1"/>
</dbReference>
<proteinExistence type="inferred from homology"/>
<dbReference type="GO" id="GO:0043605">
    <property type="term" value="P:amide catabolic process"/>
    <property type="evidence" value="ECO:0007669"/>
    <property type="project" value="UniProtKB-ARBA"/>
</dbReference>
<dbReference type="GeneID" id="10507452"/>
<dbReference type="OrthoDB" id="3064516at2759"/>
<comment type="cofactor">
    <cofactor evidence="1">
        <name>Zn(2+)</name>
        <dbReference type="ChEBI" id="CHEBI:29105"/>
    </cofactor>
</comment>
<keyword evidence="6" id="KW-0862">Zinc</keyword>
<evidence type="ECO:0000256" key="6">
    <source>
        <dbReference type="ARBA" id="ARBA00022833"/>
    </source>
</evidence>
<dbReference type="InParanoid" id="F0ZV31"/>
<dbReference type="Gene3D" id="1.10.150.900">
    <property type="match status" value="1"/>
</dbReference>
<reference evidence="9" key="1">
    <citation type="journal article" date="2011" name="Genome Biol.">
        <title>Comparative genomics of the social amoebae Dictyostelium discoideum and Dictyostelium purpureum.</title>
        <authorList>
            <consortium name="US DOE Joint Genome Institute (JGI-PGF)"/>
            <person name="Sucgang R."/>
            <person name="Kuo A."/>
            <person name="Tian X."/>
            <person name="Salerno W."/>
            <person name="Parikh A."/>
            <person name="Feasley C.L."/>
            <person name="Dalin E."/>
            <person name="Tu H."/>
            <person name="Huang E."/>
            <person name="Barry K."/>
            <person name="Lindquist E."/>
            <person name="Shapiro H."/>
            <person name="Bruce D."/>
            <person name="Schmutz J."/>
            <person name="Salamov A."/>
            <person name="Fey P."/>
            <person name="Gaudet P."/>
            <person name="Anjard C."/>
            <person name="Babu M.M."/>
            <person name="Basu S."/>
            <person name="Bushmanova Y."/>
            <person name="van der Wel H."/>
            <person name="Katoh-Kurasawa M."/>
            <person name="Dinh C."/>
            <person name="Coutinho P.M."/>
            <person name="Saito T."/>
            <person name="Elias M."/>
            <person name="Schaap P."/>
            <person name="Kay R.R."/>
            <person name="Henrissat B."/>
            <person name="Eichinger L."/>
            <person name="Rivero F."/>
            <person name="Putnam N.H."/>
            <person name="West C.M."/>
            <person name="Loomis W.F."/>
            <person name="Chisholm R.L."/>
            <person name="Shaulsky G."/>
            <person name="Strassmann J.E."/>
            <person name="Queller D.C."/>
            <person name="Kuspa A."/>
            <person name="Grigoriev I.V."/>
        </authorList>
    </citation>
    <scope>NUCLEOTIDE SEQUENCE [LARGE SCALE GENOMIC DNA]</scope>
    <source>
        <strain evidence="9">QSDP1</strain>
    </source>
</reference>
<feature type="non-terminal residue" evidence="8">
    <location>
        <position position="414"/>
    </location>
</feature>
<sequence length="414" mass="47143">QALSFKTVSYDKTDTENKIDYNQFLDFHNFLQYKFPFVHLHLNKTIINKYSLIYRWDGTNSNIKPLFINAHYDVVPVEQSKWKYNPFGEINNEIIYGRGALDNKLIVMASMEAIEAMLKNGFLQPKRTIYLCFGHDEEIGGVEGHKMISKYLYERKVFPEAIIDEGSPILGPNVFPGLNKMTAPVGISEKGYLYYRLMVNLNSSGHSSIISESVIGILSRALARIDSNPFEPVDNIESTNPFLKYFSKDVINGSPLLTSFVKTTTSLTIVRSGDKVNIAPSSATAWVSHRIVQGNTVDYVKNRILEIINDTRVSMEIDDHLEPSPISSNSCYSFQTLKDTFQQQFNGYNFEVLPIQLIANTDTRHYWNLTSNIYRITPALGSTQDISTIHGNNEGILIDEYLKSIHFYKKLILN</sequence>
<name>F0ZV31_DICPU</name>
<evidence type="ECO:0000313" key="8">
    <source>
        <dbReference type="EMBL" id="EGC32203.1"/>
    </source>
</evidence>
<dbReference type="InterPro" id="IPR047177">
    <property type="entry name" value="Pept_M20A"/>
</dbReference>
<dbReference type="Proteomes" id="UP000001064">
    <property type="component" value="Unassembled WGS sequence"/>
</dbReference>
<dbReference type="FunFam" id="3.40.630.10:FF:000027">
    <property type="entry name" value="N-fatty-acyl-amino acid synthase/hydrolase PM20D1"/>
    <property type="match status" value="1"/>
</dbReference>
<dbReference type="eggNOG" id="KOG2275">
    <property type="taxonomic scope" value="Eukaryota"/>
</dbReference>
<protein>
    <recommendedName>
        <fullName evidence="7">Peptidase M20 dimerisation domain-containing protein</fullName>
    </recommendedName>
</protein>
<comment type="similarity">
    <text evidence="2">Belongs to the peptidase M20A family.</text>
</comment>
<dbReference type="OMA" id="WEAFGPF"/>
<dbReference type="FunFam" id="3.30.70.360:FF:000039">
    <property type="entry name" value="Vacuolar carboxypeptidase Cps1, putative (AFU_orthologue AFUA_3G07040)"/>
    <property type="match status" value="1"/>
</dbReference>
<accession>F0ZV31</accession>
<feature type="domain" description="Peptidase M20 dimerisation" evidence="7">
    <location>
        <begin position="188"/>
        <end position="311"/>
    </location>
</feature>
<dbReference type="InterPro" id="IPR002933">
    <property type="entry name" value="Peptidase_M20"/>
</dbReference>
<keyword evidence="4" id="KW-0479">Metal-binding</keyword>
<dbReference type="GO" id="GO:0005576">
    <property type="term" value="C:extracellular region"/>
    <property type="evidence" value="ECO:0007669"/>
    <property type="project" value="UniProtKB-ARBA"/>
</dbReference>
<evidence type="ECO:0000256" key="1">
    <source>
        <dbReference type="ARBA" id="ARBA00001947"/>
    </source>
</evidence>
<dbReference type="GO" id="GO:0006508">
    <property type="term" value="P:proteolysis"/>
    <property type="evidence" value="ECO:0007669"/>
    <property type="project" value="UniProtKB-KW"/>
</dbReference>